<feature type="region of interest" description="Disordered" evidence="5">
    <location>
        <begin position="297"/>
        <end position="316"/>
    </location>
</feature>
<dbReference type="SUPFAM" id="SSF53850">
    <property type="entry name" value="Periplasmic binding protein-like II"/>
    <property type="match status" value="1"/>
</dbReference>
<dbReference type="Gene3D" id="1.10.10.10">
    <property type="entry name" value="Winged helix-like DNA-binding domain superfamily/Winged helix DNA-binding domain"/>
    <property type="match status" value="1"/>
</dbReference>
<evidence type="ECO:0000256" key="3">
    <source>
        <dbReference type="ARBA" id="ARBA00023125"/>
    </source>
</evidence>
<dbReference type="STRING" id="292415.Tbd_1116"/>
<name>Q3SJT1_THIDA</name>
<dbReference type="CDD" id="cd08422">
    <property type="entry name" value="PBP2_CrgA_like"/>
    <property type="match status" value="1"/>
</dbReference>
<dbReference type="FunFam" id="3.40.190.290:FF:000001">
    <property type="entry name" value="Transcriptional regulator, LysR family"/>
    <property type="match status" value="1"/>
</dbReference>
<dbReference type="InterPro" id="IPR000847">
    <property type="entry name" value="LysR_HTH_N"/>
</dbReference>
<evidence type="ECO:0000256" key="2">
    <source>
        <dbReference type="ARBA" id="ARBA00023015"/>
    </source>
</evidence>
<protein>
    <submittedName>
        <fullName evidence="7">Transcriptional regulatory protein, LysR family</fullName>
    </submittedName>
</protein>
<evidence type="ECO:0000256" key="1">
    <source>
        <dbReference type="ARBA" id="ARBA00009437"/>
    </source>
</evidence>
<dbReference type="Gene3D" id="3.40.190.290">
    <property type="match status" value="1"/>
</dbReference>
<dbReference type="FunFam" id="1.10.10.10:FF:000001">
    <property type="entry name" value="LysR family transcriptional regulator"/>
    <property type="match status" value="1"/>
</dbReference>
<dbReference type="PANTHER" id="PTHR30537">
    <property type="entry name" value="HTH-TYPE TRANSCRIPTIONAL REGULATOR"/>
    <property type="match status" value="1"/>
</dbReference>
<comment type="similarity">
    <text evidence="1">Belongs to the LysR transcriptional regulatory family.</text>
</comment>
<dbReference type="HOGENOM" id="CLU_039613_16_2_4"/>
<dbReference type="OrthoDB" id="8705920at2"/>
<dbReference type="InterPro" id="IPR036388">
    <property type="entry name" value="WH-like_DNA-bd_sf"/>
</dbReference>
<feature type="domain" description="HTH lysR-type" evidence="6">
    <location>
        <begin position="1"/>
        <end position="59"/>
    </location>
</feature>
<keyword evidence="8" id="KW-1185">Reference proteome</keyword>
<evidence type="ECO:0000313" key="8">
    <source>
        <dbReference type="Proteomes" id="UP000008291"/>
    </source>
</evidence>
<dbReference type="RefSeq" id="WP_011311628.1">
    <property type="nucleotide sequence ID" value="NC_007404.1"/>
</dbReference>
<dbReference type="eggNOG" id="COG0583">
    <property type="taxonomic scope" value="Bacteria"/>
</dbReference>
<organism evidence="7 8">
    <name type="scientific">Thiobacillus denitrificans (strain ATCC 25259 / T1)</name>
    <dbReference type="NCBI Taxonomy" id="292415"/>
    <lineage>
        <taxon>Bacteria</taxon>
        <taxon>Pseudomonadati</taxon>
        <taxon>Pseudomonadota</taxon>
        <taxon>Betaproteobacteria</taxon>
        <taxon>Nitrosomonadales</taxon>
        <taxon>Thiobacillaceae</taxon>
        <taxon>Thiobacillus</taxon>
    </lineage>
</organism>
<dbReference type="KEGG" id="tbd:Tbd_1116"/>
<dbReference type="GO" id="GO:0006351">
    <property type="term" value="P:DNA-templated transcription"/>
    <property type="evidence" value="ECO:0007669"/>
    <property type="project" value="TreeGrafter"/>
</dbReference>
<keyword evidence="4" id="KW-0804">Transcription</keyword>
<gene>
    <name evidence="7" type="ordered locus">Tbd_1116</name>
</gene>
<sequence length="316" mass="34041">MDRLAHMQMFVAVVEAGSITAAAERMNLAKSAVSRRLAELEAGLGVSLIQRTTRRLNLTESGRTYYARCVAILADVEDAEAEVSQGHGALRGRLKVALPQAFGLLHLAPLIQTFMKRHPDVRLELDFNDRQVDLMQEGFDLAIRIATLADSTLIARRLAAIPHRVVASPGYLARRGTPRAAADLTQHDCLAYSNVRDPGLWSYRDPGGEPGQVRVVVRLAASSGEFLLQAAIADEGLVLLPAFYLHAALRSGQLSEVLADHRWPEPAAYAVYPPTRHLSARAHAFIDFLAGHLGGAGEPPAGDEVAPTLAPNTSAG</sequence>
<evidence type="ECO:0000256" key="5">
    <source>
        <dbReference type="SAM" id="MobiDB-lite"/>
    </source>
</evidence>
<dbReference type="SUPFAM" id="SSF46785">
    <property type="entry name" value="Winged helix' DNA-binding domain"/>
    <property type="match status" value="1"/>
</dbReference>
<dbReference type="Proteomes" id="UP000008291">
    <property type="component" value="Chromosome"/>
</dbReference>
<dbReference type="AlphaFoldDB" id="Q3SJT1"/>
<dbReference type="EMBL" id="CP000116">
    <property type="protein sequence ID" value="AAZ97069.1"/>
    <property type="molecule type" value="Genomic_DNA"/>
</dbReference>
<dbReference type="GO" id="GO:0003700">
    <property type="term" value="F:DNA-binding transcription factor activity"/>
    <property type="evidence" value="ECO:0007669"/>
    <property type="project" value="InterPro"/>
</dbReference>
<dbReference type="PROSITE" id="PS50931">
    <property type="entry name" value="HTH_LYSR"/>
    <property type="match status" value="1"/>
</dbReference>
<dbReference type="Pfam" id="PF00126">
    <property type="entry name" value="HTH_1"/>
    <property type="match status" value="1"/>
</dbReference>
<reference evidence="7 8" key="1">
    <citation type="journal article" date="2006" name="J. Bacteriol.">
        <title>The genome sequence of the obligately chemolithoautotrophic, facultatively anaerobic bacterium Thiobacillus denitrificans.</title>
        <authorList>
            <person name="Beller H.R."/>
            <person name="Chain P.S."/>
            <person name="Letain T.E."/>
            <person name="Chakicherla A."/>
            <person name="Larimer F.W."/>
            <person name="Richardson P.M."/>
            <person name="Coleman M.A."/>
            <person name="Wood A.P."/>
            <person name="Kelly D.P."/>
        </authorList>
    </citation>
    <scope>NUCLEOTIDE SEQUENCE [LARGE SCALE GENOMIC DNA]</scope>
    <source>
        <strain evidence="7 8">ATCC 25259</strain>
    </source>
</reference>
<dbReference type="PRINTS" id="PR00039">
    <property type="entry name" value="HTHLYSR"/>
</dbReference>
<dbReference type="GO" id="GO:0043565">
    <property type="term" value="F:sequence-specific DNA binding"/>
    <property type="evidence" value="ECO:0007669"/>
    <property type="project" value="TreeGrafter"/>
</dbReference>
<keyword evidence="3" id="KW-0238">DNA-binding</keyword>
<proteinExistence type="inferred from homology"/>
<accession>Q3SJT1</accession>
<keyword evidence="2" id="KW-0805">Transcription regulation</keyword>
<dbReference type="InterPro" id="IPR058163">
    <property type="entry name" value="LysR-type_TF_proteobact-type"/>
</dbReference>
<evidence type="ECO:0000313" key="7">
    <source>
        <dbReference type="EMBL" id="AAZ97069.1"/>
    </source>
</evidence>
<dbReference type="InterPro" id="IPR036390">
    <property type="entry name" value="WH_DNA-bd_sf"/>
</dbReference>
<dbReference type="Pfam" id="PF03466">
    <property type="entry name" value="LysR_substrate"/>
    <property type="match status" value="1"/>
</dbReference>
<dbReference type="InterPro" id="IPR005119">
    <property type="entry name" value="LysR_subst-bd"/>
</dbReference>
<evidence type="ECO:0000259" key="6">
    <source>
        <dbReference type="PROSITE" id="PS50931"/>
    </source>
</evidence>
<dbReference type="PANTHER" id="PTHR30537:SF5">
    <property type="entry name" value="HTH-TYPE TRANSCRIPTIONAL ACTIVATOR TTDR-RELATED"/>
    <property type="match status" value="1"/>
</dbReference>
<evidence type="ECO:0000256" key="4">
    <source>
        <dbReference type="ARBA" id="ARBA00023163"/>
    </source>
</evidence>